<reference evidence="2 3" key="1">
    <citation type="submission" date="2020-11" db="EMBL/GenBank/DDBJ databases">
        <title>P. mediterranea TC4 genome.</title>
        <authorList>
            <person name="Molmeret M."/>
        </authorList>
    </citation>
    <scope>NUCLEOTIDE SEQUENCE [LARGE SCALE GENOMIC DNA]</scope>
    <source>
        <strain evidence="2 3">TC4</strain>
    </source>
</reference>
<accession>A0ABS0A7M5</accession>
<keyword evidence="3" id="KW-1185">Reference proteome</keyword>
<dbReference type="Pfam" id="PF22494">
    <property type="entry name" value="choice_anch_I"/>
    <property type="match status" value="1"/>
</dbReference>
<dbReference type="InterPro" id="IPR055188">
    <property type="entry name" value="Choice_anch_I"/>
</dbReference>
<name>A0ABS0A7M5_9FLAO</name>
<dbReference type="PANTHER" id="PTHR46928">
    <property type="entry name" value="MESENCHYME-SPECIFIC CELL SURFACE GLYCOPROTEIN"/>
    <property type="match status" value="1"/>
</dbReference>
<gene>
    <name evidence="2" type="ORF">FNJ87_12540</name>
</gene>
<evidence type="ECO:0000313" key="3">
    <source>
        <dbReference type="Proteomes" id="UP001194729"/>
    </source>
</evidence>
<proteinExistence type="predicted"/>
<evidence type="ECO:0000259" key="1">
    <source>
        <dbReference type="Pfam" id="PF22494"/>
    </source>
</evidence>
<sequence>DIDGDGDYDVIYGYGGCSFSFWDTTGNLVYDSGNSIAINTLNINPTRFNDEDGRSDDKGAEPEAVAILEIKSNTSDTNSINNRYILAVAMERTDGVLLYDVTNPNNPIFLTWLEAIGDEAPESLLMIPREDSGNDRALLIISNEDSGTVNIYQNNVID</sequence>
<feature type="non-terminal residue" evidence="2">
    <location>
        <position position="1"/>
    </location>
</feature>
<dbReference type="EMBL" id="JADKYU010000658">
    <property type="protein sequence ID" value="MBF4985121.1"/>
    <property type="molecule type" value="Genomic_DNA"/>
</dbReference>
<feature type="domain" description="Choice-of-anchor I" evidence="1">
    <location>
        <begin position="1"/>
        <end position="153"/>
    </location>
</feature>
<evidence type="ECO:0000313" key="2">
    <source>
        <dbReference type="EMBL" id="MBF4985121.1"/>
    </source>
</evidence>
<dbReference type="InterPro" id="IPR052956">
    <property type="entry name" value="Mesenchyme-surface_protein"/>
</dbReference>
<dbReference type="Proteomes" id="UP001194729">
    <property type="component" value="Unassembled WGS sequence"/>
</dbReference>
<comment type="caution">
    <text evidence="2">The sequence shown here is derived from an EMBL/GenBank/DDBJ whole genome shotgun (WGS) entry which is preliminary data.</text>
</comment>
<protein>
    <submittedName>
        <fullName evidence="2">Alkaline phosphatase</fullName>
    </submittedName>
</protein>
<dbReference type="PANTHER" id="PTHR46928:SF1">
    <property type="entry name" value="MESENCHYME-SPECIFIC CELL SURFACE GLYCOPROTEIN"/>
    <property type="match status" value="1"/>
</dbReference>
<organism evidence="2 3">
    <name type="scientific">Nonlabens mediterrranea</name>
    <dbReference type="NCBI Taxonomy" id="1419947"/>
    <lineage>
        <taxon>Bacteria</taxon>
        <taxon>Pseudomonadati</taxon>
        <taxon>Bacteroidota</taxon>
        <taxon>Flavobacteriia</taxon>
        <taxon>Flavobacteriales</taxon>
        <taxon>Flavobacteriaceae</taxon>
        <taxon>Nonlabens</taxon>
    </lineage>
</organism>